<dbReference type="RefSeq" id="WP_208235928.1">
    <property type="nucleotide sequence ID" value="NZ_BAAAQU010000001.1"/>
</dbReference>
<sequence>MSGIQDLSATQMTGAIRRRELSAREALESHIAAIERHNPAINAVITTDFDRAEALAAEADEQTARGAAHGLLHGLPMTHKDTFNTAGLRSTQGSLALEHHVPEADDLQIARLTAAGAIRTGKTNVPEFGAGSHTFNDLFGTTVNPYDTRVSAGGSSGGVAAVIASRIQPFGDGSDMGGSLRIPAAFCNVWGFRPSYGVIPMESPVNAFSWLGRSGPMARTVEDLSLFMRASAGPTRVPNPSPLRARDFATPVPDLRGVRIGYSFDFGIGLPVEPEIIEVLRAQLSVLEQAGAILEEATIDFTDADEVFQTTRAFDFATGIGPLLERFGDRIKPEVIWNVELGLNLTAAAIISAHAARTRLERASQQFFDRYDAFLSPATQVLPFDASWRWPHEIAGTQAETYLDWMRSACLLSATSLPVIAMPGGFTEAGLPVGWQLAANHHRDVDLLNWAAAYEQATGFAARPPAILA</sequence>
<dbReference type="InterPro" id="IPR000120">
    <property type="entry name" value="Amidase"/>
</dbReference>
<dbReference type="InterPro" id="IPR020556">
    <property type="entry name" value="Amidase_CS"/>
</dbReference>
<dbReference type="EMBL" id="JAGFBF010000001">
    <property type="protein sequence ID" value="MBO2988517.1"/>
    <property type="molecule type" value="Genomic_DNA"/>
</dbReference>
<proteinExistence type="predicted"/>
<reference evidence="2" key="1">
    <citation type="submission" date="2021-03" db="EMBL/GenBank/DDBJ databases">
        <title>Leucobacter chromiisoli sp. nov., isolated from chromium-containing soil of chemical plant.</title>
        <authorList>
            <person name="Xu Z."/>
        </authorList>
    </citation>
    <scope>NUCLEOTIDE SEQUENCE</scope>
    <source>
        <strain evidence="2">K 70/01</strain>
    </source>
</reference>
<keyword evidence="3" id="KW-1185">Reference proteome</keyword>
<dbReference type="Proteomes" id="UP000668403">
    <property type="component" value="Unassembled WGS sequence"/>
</dbReference>
<dbReference type="SUPFAM" id="SSF75304">
    <property type="entry name" value="Amidase signature (AS) enzymes"/>
    <property type="match status" value="1"/>
</dbReference>
<dbReference type="InterPro" id="IPR036928">
    <property type="entry name" value="AS_sf"/>
</dbReference>
<comment type="caution">
    <text evidence="2">The sequence shown here is derived from an EMBL/GenBank/DDBJ whole genome shotgun (WGS) entry which is preliminary data.</text>
</comment>
<accession>A0A939QA76</accession>
<dbReference type="PANTHER" id="PTHR11895">
    <property type="entry name" value="TRANSAMIDASE"/>
    <property type="match status" value="1"/>
</dbReference>
<dbReference type="InterPro" id="IPR023631">
    <property type="entry name" value="Amidase_dom"/>
</dbReference>
<dbReference type="PANTHER" id="PTHR11895:SF76">
    <property type="entry name" value="INDOLEACETAMIDE HYDROLASE"/>
    <property type="match status" value="1"/>
</dbReference>
<dbReference type="Pfam" id="PF01425">
    <property type="entry name" value="Amidase"/>
    <property type="match status" value="1"/>
</dbReference>
<dbReference type="Gene3D" id="3.90.1300.10">
    <property type="entry name" value="Amidase signature (AS) domain"/>
    <property type="match status" value="1"/>
</dbReference>
<dbReference type="PROSITE" id="PS00571">
    <property type="entry name" value="AMIDASES"/>
    <property type="match status" value="1"/>
</dbReference>
<name>A0A939QA76_9MICO</name>
<evidence type="ECO:0000259" key="1">
    <source>
        <dbReference type="Pfam" id="PF01425"/>
    </source>
</evidence>
<feature type="domain" description="Amidase" evidence="1">
    <location>
        <begin position="25"/>
        <end position="448"/>
    </location>
</feature>
<evidence type="ECO:0000313" key="3">
    <source>
        <dbReference type="Proteomes" id="UP000668403"/>
    </source>
</evidence>
<gene>
    <name evidence="2" type="ORF">J4H85_00695</name>
</gene>
<evidence type="ECO:0000313" key="2">
    <source>
        <dbReference type="EMBL" id="MBO2988517.1"/>
    </source>
</evidence>
<organism evidence="2 3">
    <name type="scientific">Leucobacter tardus</name>
    <dbReference type="NCBI Taxonomy" id="501483"/>
    <lineage>
        <taxon>Bacteria</taxon>
        <taxon>Bacillati</taxon>
        <taxon>Actinomycetota</taxon>
        <taxon>Actinomycetes</taxon>
        <taxon>Micrococcales</taxon>
        <taxon>Microbacteriaceae</taxon>
        <taxon>Leucobacter</taxon>
    </lineage>
</organism>
<dbReference type="GO" id="GO:0003824">
    <property type="term" value="F:catalytic activity"/>
    <property type="evidence" value="ECO:0007669"/>
    <property type="project" value="InterPro"/>
</dbReference>
<protein>
    <submittedName>
        <fullName evidence="2">Amidase</fullName>
    </submittedName>
</protein>
<dbReference type="AlphaFoldDB" id="A0A939QA76"/>